<dbReference type="OrthoDB" id="2512387at2759"/>
<reference evidence="1 2" key="1">
    <citation type="submission" date="2019-05" db="EMBL/GenBank/DDBJ databases">
        <title>Emergence of the Ug99 lineage of the wheat stem rust pathogen through somatic hybridization.</title>
        <authorList>
            <person name="Li F."/>
            <person name="Upadhyaya N.M."/>
            <person name="Sperschneider J."/>
            <person name="Matny O."/>
            <person name="Nguyen-Phuc H."/>
            <person name="Mago R."/>
            <person name="Raley C."/>
            <person name="Miller M.E."/>
            <person name="Silverstein K.A.T."/>
            <person name="Henningsen E."/>
            <person name="Hirsch C.D."/>
            <person name="Visser B."/>
            <person name="Pretorius Z.A."/>
            <person name="Steffenson B.J."/>
            <person name="Schwessinger B."/>
            <person name="Dodds P.N."/>
            <person name="Figueroa M."/>
        </authorList>
    </citation>
    <scope>NUCLEOTIDE SEQUENCE [LARGE SCALE GENOMIC DNA]</scope>
    <source>
        <strain evidence="1">21-0</strain>
    </source>
</reference>
<protein>
    <submittedName>
        <fullName evidence="1">Uncharacterized protein</fullName>
    </submittedName>
</protein>
<name>A0A5B0LT81_PUCGR</name>
<dbReference type="AlphaFoldDB" id="A0A5B0LT81"/>
<evidence type="ECO:0000313" key="1">
    <source>
        <dbReference type="EMBL" id="KAA1067083.1"/>
    </source>
</evidence>
<evidence type="ECO:0000313" key="2">
    <source>
        <dbReference type="Proteomes" id="UP000324748"/>
    </source>
</evidence>
<keyword evidence="2" id="KW-1185">Reference proteome</keyword>
<comment type="caution">
    <text evidence="1">The sequence shown here is derived from an EMBL/GenBank/DDBJ whole genome shotgun (WGS) entry which is preliminary data.</text>
</comment>
<dbReference type="Proteomes" id="UP000324748">
    <property type="component" value="Unassembled WGS sequence"/>
</dbReference>
<dbReference type="EMBL" id="VSWC01000185">
    <property type="protein sequence ID" value="KAA1067083.1"/>
    <property type="molecule type" value="Genomic_DNA"/>
</dbReference>
<organism evidence="1 2">
    <name type="scientific">Puccinia graminis f. sp. tritici</name>
    <dbReference type="NCBI Taxonomy" id="56615"/>
    <lineage>
        <taxon>Eukaryota</taxon>
        <taxon>Fungi</taxon>
        <taxon>Dikarya</taxon>
        <taxon>Basidiomycota</taxon>
        <taxon>Pucciniomycotina</taxon>
        <taxon>Pucciniomycetes</taxon>
        <taxon>Pucciniales</taxon>
        <taxon>Pucciniaceae</taxon>
        <taxon>Puccinia</taxon>
    </lineage>
</organism>
<accession>A0A5B0LT81</accession>
<gene>
    <name evidence="1" type="ORF">PGT21_001371</name>
</gene>
<proteinExistence type="predicted"/>
<sequence>MEPGFSIDQRFKWKGDDGQGFSAPRTEDREFFKLFIASLQEAYGELYRDPLRTRFNVEEQAHNSRYVDQVDDLLERLEWKIAEPLFDVWFYWIRAIDELEKSRVVSRRKRSILVEERLDTLSDTTPPLCHQTPTAKLPTARFALMSSPTLKKV</sequence>